<proteinExistence type="predicted"/>
<dbReference type="InterPro" id="IPR050706">
    <property type="entry name" value="Cyclic-di-GMP_PDE-like"/>
</dbReference>
<dbReference type="Proteomes" id="UP001235094">
    <property type="component" value="Unassembled WGS sequence"/>
</dbReference>
<dbReference type="SMART" id="SM00267">
    <property type="entry name" value="GGDEF"/>
    <property type="match status" value="1"/>
</dbReference>
<dbReference type="InterPro" id="IPR000160">
    <property type="entry name" value="GGDEF_dom"/>
</dbReference>
<dbReference type="InterPro" id="IPR035919">
    <property type="entry name" value="EAL_sf"/>
</dbReference>
<dbReference type="PROSITE" id="PS50887">
    <property type="entry name" value="GGDEF"/>
    <property type="match status" value="1"/>
</dbReference>
<dbReference type="CDD" id="cd01948">
    <property type="entry name" value="EAL"/>
    <property type="match status" value="1"/>
</dbReference>
<dbReference type="RefSeq" id="WP_306889244.1">
    <property type="nucleotide sequence ID" value="NZ_JAUSVR010000003.1"/>
</dbReference>
<evidence type="ECO:0000313" key="3">
    <source>
        <dbReference type="EMBL" id="MDQ0510506.1"/>
    </source>
</evidence>
<dbReference type="NCBIfam" id="TIGR00254">
    <property type="entry name" value="GGDEF"/>
    <property type="match status" value="1"/>
</dbReference>
<dbReference type="Pfam" id="PF00990">
    <property type="entry name" value="GGDEF"/>
    <property type="match status" value="1"/>
</dbReference>
<dbReference type="Gene3D" id="3.30.70.270">
    <property type="match status" value="1"/>
</dbReference>
<dbReference type="SUPFAM" id="SSF55073">
    <property type="entry name" value="Nucleotide cyclase"/>
    <property type="match status" value="1"/>
</dbReference>
<gene>
    <name evidence="3" type="ORF">QOZ99_001389</name>
</gene>
<dbReference type="EMBL" id="JAUSVR010000003">
    <property type="protein sequence ID" value="MDQ0510506.1"/>
    <property type="molecule type" value="Genomic_DNA"/>
</dbReference>
<protein>
    <submittedName>
        <fullName evidence="3">Diguanylate cyclase (GGDEF)-like protein</fullName>
    </submittedName>
</protein>
<dbReference type="SUPFAM" id="SSF141868">
    <property type="entry name" value="EAL domain-like"/>
    <property type="match status" value="1"/>
</dbReference>
<dbReference type="InterPro" id="IPR029787">
    <property type="entry name" value="Nucleotide_cyclase"/>
</dbReference>
<dbReference type="PANTHER" id="PTHR33121">
    <property type="entry name" value="CYCLIC DI-GMP PHOSPHODIESTERASE PDEF"/>
    <property type="match status" value="1"/>
</dbReference>
<dbReference type="PANTHER" id="PTHR33121:SF79">
    <property type="entry name" value="CYCLIC DI-GMP PHOSPHODIESTERASE PDED-RELATED"/>
    <property type="match status" value="1"/>
</dbReference>
<accession>A0ABU0LP73</accession>
<dbReference type="SMART" id="SM00052">
    <property type="entry name" value="EAL"/>
    <property type="match status" value="1"/>
</dbReference>
<dbReference type="Pfam" id="PF00563">
    <property type="entry name" value="EAL"/>
    <property type="match status" value="1"/>
</dbReference>
<keyword evidence="4" id="KW-1185">Reference proteome</keyword>
<evidence type="ECO:0000313" key="4">
    <source>
        <dbReference type="Proteomes" id="UP001235094"/>
    </source>
</evidence>
<dbReference type="InterPro" id="IPR001633">
    <property type="entry name" value="EAL_dom"/>
</dbReference>
<feature type="domain" description="GGDEF" evidence="2">
    <location>
        <begin position="186"/>
        <end position="315"/>
    </location>
</feature>
<comment type="caution">
    <text evidence="3">The sequence shown here is derived from an EMBL/GenBank/DDBJ whole genome shotgun (WGS) entry which is preliminary data.</text>
</comment>
<organism evidence="3 4">
    <name type="scientific">Ancylobacter amanitiformis</name>
    <dbReference type="NCBI Taxonomy" id="217069"/>
    <lineage>
        <taxon>Bacteria</taxon>
        <taxon>Pseudomonadati</taxon>
        <taxon>Pseudomonadota</taxon>
        <taxon>Alphaproteobacteria</taxon>
        <taxon>Hyphomicrobiales</taxon>
        <taxon>Xanthobacteraceae</taxon>
        <taxon>Ancylobacter</taxon>
    </lineage>
</organism>
<dbReference type="InterPro" id="IPR043128">
    <property type="entry name" value="Rev_trsase/Diguanyl_cyclase"/>
</dbReference>
<dbReference type="PROSITE" id="PS50883">
    <property type="entry name" value="EAL"/>
    <property type="match status" value="1"/>
</dbReference>
<sequence length="572" mass="61297">MIDKSRRGGAEPDVLAPDAVAQVIRDLGAAAYRWTPPDDRMVWSEGAEAMLGPARGDHLKSGKAYDGLIASGSGLSRAEAARVSAIHGPQAGTRLFETSYCLLPPPGSFMPTLRVEDCGVGLFDTDGELLRIDGMVRPVPAALMDAALDAAMDAAPGEGGADPMAGRVHLTRLVERKLAEAAGGDAEFGFLMVGFDRLGRLNEAYGSEIGDELIDAVGRRLRDERGSGEVLARFSGSKFGLLLAAERLALAPHFLARVNATPFRTSAGLVTASVSAGAVVAPRDGGRAAELFAHARDALRSARARGAGSFETFHAAGDHALQQRANLRFVDDMLSALGENRVFLAFQPIAATETRIVQFHEALVRVRGRDGRMHDGATIMPVADRFGLTVLLDRRSLELALAALARDAGLRLSVNVSPTSIHDDVWLRILDEGTGAGRGARLIIEITEAAGILDLDVMRRRVRWIQERGVRVAMDDFGVGYTSFRSLRRLGVDLLKIDGSFICTLMESAEDRHFVRALLDLAHNLGMETVAEWVLDEPTARQLAEWGCTYLQGQLIGLAQGPSPLGDTPAQA</sequence>
<reference evidence="3 4" key="1">
    <citation type="submission" date="2023-07" db="EMBL/GenBank/DDBJ databases">
        <title>Genomic Encyclopedia of Type Strains, Phase IV (KMG-IV): sequencing the most valuable type-strain genomes for metagenomic binning, comparative biology and taxonomic classification.</title>
        <authorList>
            <person name="Goeker M."/>
        </authorList>
    </citation>
    <scope>NUCLEOTIDE SEQUENCE [LARGE SCALE GENOMIC DNA]</scope>
    <source>
        <strain evidence="3 4">DSM 15561</strain>
    </source>
</reference>
<evidence type="ECO:0000259" key="1">
    <source>
        <dbReference type="PROSITE" id="PS50883"/>
    </source>
</evidence>
<name>A0ABU0LP73_9HYPH</name>
<feature type="domain" description="EAL" evidence="1">
    <location>
        <begin position="326"/>
        <end position="572"/>
    </location>
</feature>
<dbReference type="Gene3D" id="3.20.20.450">
    <property type="entry name" value="EAL domain"/>
    <property type="match status" value="1"/>
</dbReference>
<evidence type="ECO:0000259" key="2">
    <source>
        <dbReference type="PROSITE" id="PS50887"/>
    </source>
</evidence>